<dbReference type="InterPro" id="IPR006047">
    <property type="entry name" value="GH13_cat_dom"/>
</dbReference>
<dbReference type="SUPFAM" id="SSF51445">
    <property type="entry name" value="(Trans)glycosidases"/>
    <property type="match status" value="1"/>
</dbReference>
<keyword evidence="4" id="KW-1185">Reference proteome</keyword>
<reference evidence="3" key="1">
    <citation type="submission" date="2021-12" db="EMBL/GenBank/DDBJ databases">
        <title>Discovery of the Pendulisporaceae a myxobacterial family with distinct sporulation behavior and unique specialized metabolism.</title>
        <authorList>
            <person name="Garcia R."/>
            <person name="Popoff A."/>
            <person name="Bader C.D."/>
            <person name="Loehr J."/>
            <person name="Walesch S."/>
            <person name="Walt C."/>
            <person name="Boldt J."/>
            <person name="Bunk B."/>
            <person name="Haeckl F.J.F.P.J."/>
            <person name="Gunesch A.P."/>
            <person name="Birkelbach J."/>
            <person name="Nuebel U."/>
            <person name="Pietschmann T."/>
            <person name="Bach T."/>
            <person name="Mueller R."/>
        </authorList>
    </citation>
    <scope>NUCLEOTIDE SEQUENCE</scope>
    <source>
        <strain evidence="3">MSr11367</strain>
    </source>
</reference>
<dbReference type="PANTHER" id="PTHR10357">
    <property type="entry name" value="ALPHA-AMYLASE FAMILY MEMBER"/>
    <property type="match status" value="1"/>
</dbReference>
<evidence type="ECO:0000313" key="3">
    <source>
        <dbReference type="EMBL" id="WXB01371.1"/>
    </source>
</evidence>
<dbReference type="Gene3D" id="2.60.40.1180">
    <property type="entry name" value="Golgi alpha-mannosidase II"/>
    <property type="match status" value="1"/>
</dbReference>
<dbReference type="Gene3D" id="3.90.400.10">
    <property type="entry name" value="Oligo-1,6-glucosidase, Domain 2"/>
    <property type="match status" value="1"/>
</dbReference>
<dbReference type="InterPro" id="IPR017853">
    <property type="entry name" value="GH"/>
</dbReference>
<evidence type="ECO:0000256" key="1">
    <source>
        <dbReference type="ARBA" id="ARBA00008061"/>
    </source>
</evidence>
<dbReference type="Gene3D" id="3.20.20.80">
    <property type="entry name" value="Glycosidases"/>
    <property type="match status" value="1"/>
</dbReference>
<dbReference type="InterPro" id="IPR045857">
    <property type="entry name" value="O16G_dom_2"/>
</dbReference>
<dbReference type="InterPro" id="IPR013780">
    <property type="entry name" value="Glyco_hydro_b"/>
</dbReference>
<comment type="similarity">
    <text evidence="1">Belongs to the glycosyl hydrolase 13 family.</text>
</comment>
<dbReference type="Pfam" id="PF00128">
    <property type="entry name" value="Alpha-amylase"/>
    <property type="match status" value="1"/>
</dbReference>
<protein>
    <submittedName>
        <fullName evidence="3">DUF3459 domain-containing protein</fullName>
    </submittedName>
</protein>
<sequence>MDPIASHDGACWWQRGVVYQIYPRSFLDSNGDGVGDLRGITSRLPYLAWLGIDVVWISPFYPSPMADFGYDVKDYTDVDPLFGDLAAFDELVAVATSHGIRIIMDFVPNHTSKEHPWFIESRSSRDSAKREFYVWADPRPDGSPGTAPQAGPGTPNNWLSIFGGRAWEWDAASGQYYLHTFLPEQPDLNWRNPSVVAAMHEVLRFWLDRGISGFRIDAPLPMMKDPQMRDNPPNKGKPTYHRPFGDYDTLVPLYSQGHPDIHEIFRGFRRVLDAYPDKVAIGEIHEFHWPTWATYYGVDLDELHMPFNFGLLKTPWTARAAAQLVGEIEGSLPKGAWPNYVFGNHDEPRIASRLGTEARARVAMMMLLTLRGTPTIYYGEELGMLNGVIAPEQTRDPWELRVPGIGVGRDPGRTPMHWDASAHAGFCAEGAEPWLPVGADYRERNVASQRADARSMLHLTRALLALRAKTPALQGGSYRTVHDGEGDCFAYLREADDGQRCLIALNFADTERSLSLPTADFGTVLVSTYADTQGERRDLSSLRLRADEGLVIALG</sequence>
<accession>A0ABZ2KRR3</accession>
<dbReference type="SMART" id="SM00642">
    <property type="entry name" value="Aamy"/>
    <property type="match status" value="1"/>
</dbReference>
<feature type="domain" description="Glycosyl hydrolase family 13 catalytic" evidence="2">
    <location>
        <begin position="20"/>
        <end position="413"/>
    </location>
</feature>
<name>A0ABZ2KRR3_9BACT</name>
<dbReference type="Proteomes" id="UP001374803">
    <property type="component" value="Chromosome"/>
</dbReference>
<evidence type="ECO:0000313" key="4">
    <source>
        <dbReference type="Proteomes" id="UP001374803"/>
    </source>
</evidence>
<organism evidence="3 4">
    <name type="scientific">Pendulispora rubella</name>
    <dbReference type="NCBI Taxonomy" id="2741070"/>
    <lineage>
        <taxon>Bacteria</taxon>
        <taxon>Pseudomonadati</taxon>
        <taxon>Myxococcota</taxon>
        <taxon>Myxococcia</taxon>
        <taxon>Myxococcales</taxon>
        <taxon>Sorangiineae</taxon>
        <taxon>Pendulisporaceae</taxon>
        <taxon>Pendulispora</taxon>
    </lineage>
</organism>
<proteinExistence type="inferred from homology"/>
<dbReference type="SUPFAM" id="SSF51011">
    <property type="entry name" value="Glycosyl hydrolase domain"/>
    <property type="match status" value="1"/>
</dbReference>
<dbReference type="RefSeq" id="WP_394830983.1">
    <property type="nucleotide sequence ID" value="NZ_CP089929.1"/>
</dbReference>
<dbReference type="PANTHER" id="PTHR10357:SF179">
    <property type="entry name" value="NEUTRAL AND BASIC AMINO ACID TRANSPORT PROTEIN RBAT"/>
    <property type="match status" value="1"/>
</dbReference>
<gene>
    <name evidence="3" type="ORF">LVJ94_31190</name>
</gene>
<dbReference type="CDD" id="cd11331">
    <property type="entry name" value="AmyAc_OligoGlu_like"/>
    <property type="match status" value="1"/>
</dbReference>
<evidence type="ECO:0000259" key="2">
    <source>
        <dbReference type="SMART" id="SM00642"/>
    </source>
</evidence>
<dbReference type="EMBL" id="CP089983">
    <property type="protein sequence ID" value="WXB01371.1"/>
    <property type="molecule type" value="Genomic_DNA"/>
</dbReference>